<dbReference type="GO" id="GO:0030170">
    <property type="term" value="F:pyridoxal phosphate binding"/>
    <property type="evidence" value="ECO:0007669"/>
    <property type="project" value="InterPro"/>
</dbReference>
<name>A0A377GY66_9FUSO</name>
<dbReference type="EC" id="2.3.1.47" evidence="5"/>
<dbReference type="InterPro" id="IPR015422">
    <property type="entry name" value="PyrdxlP-dep_Trfase_small"/>
</dbReference>
<feature type="domain" description="Aminotransferase class I/classII large" evidence="4">
    <location>
        <begin position="28"/>
        <end position="364"/>
    </location>
</feature>
<accession>A0A377GY66</accession>
<sequence length="372" mass="42885">MKKEKILEELEKLQEIKNYRVLREQDEKLLNLSSNDYLGIANDVTLKEEFYKGYRPKLSSSSSRLIDGSYSEIMELEKRAKEIYGKPCIMFNSGFDANSSLIETFCDKNTLILTDRLNHASIYDGIVNSGAEFLRYKHLDMVGLEKLLQKYSDRYEDILVISESVYSMDGDIADIEKLVELKRKYNFSLMLDEAHSYGVYGYGIAYNLKLVSEIDFLVIPLGKGGGSMGAMVICEGYLKNYIINKSRKFIFSTALPPVNSSWNLFILGKMEEFDERRVKLELLKNHTLKLLKERGIETTSTTHIISIIIGDNERIGKISQNMKERGYLLYPVKEPTVPKGTARFRIGLNPYITFEEIEKFVEELKYEIDTIF</sequence>
<evidence type="ECO:0000313" key="5">
    <source>
        <dbReference type="EMBL" id="STO31866.1"/>
    </source>
</evidence>
<dbReference type="GO" id="GO:0008710">
    <property type="term" value="F:8-amino-7-oxononanoate synthase activity"/>
    <property type="evidence" value="ECO:0007669"/>
    <property type="project" value="UniProtKB-EC"/>
</dbReference>
<keyword evidence="6" id="KW-1185">Reference proteome</keyword>
<dbReference type="PANTHER" id="PTHR13693">
    <property type="entry name" value="CLASS II AMINOTRANSFERASE/8-AMINO-7-OXONONANOATE SYNTHASE"/>
    <property type="match status" value="1"/>
</dbReference>
<gene>
    <name evidence="5" type="primary">bioF</name>
    <name evidence="5" type="ORF">NCTC10723_01327</name>
</gene>
<evidence type="ECO:0000256" key="1">
    <source>
        <dbReference type="ARBA" id="ARBA00001933"/>
    </source>
</evidence>
<protein>
    <submittedName>
        <fullName evidence="5">8-amino-7-oxononanoate synthase</fullName>
        <ecNumber evidence="5">2.3.1.47</ecNumber>
    </submittedName>
</protein>
<evidence type="ECO:0000256" key="2">
    <source>
        <dbReference type="ARBA" id="ARBA00022679"/>
    </source>
</evidence>
<proteinExistence type="predicted"/>
<dbReference type="Gene3D" id="3.90.1150.10">
    <property type="entry name" value="Aspartate Aminotransferase, domain 1"/>
    <property type="match status" value="1"/>
</dbReference>
<dbReference type="OrthoDB" id="9807157at2"/>
<dbReference type="EMBL" id="UGGU01000003">
    <property type="protein sequence ID" value="STO31866.1"/>
    <property type="molecule type" value="Genomic_DNA"/>
</dbReference>
<dbReference type="InterPro" id="IPR050087">
    <property type="entry name" value="AON_synthase_class-II"/>
</dbReference>
<keyword evidence="2 5" id="KW-0808">Transferase</keyword>
<comment type="cofactor">
    <cofactor evidence="1">
        <name>pyridoxal 5'-phosphate</name>
        <dbReference type="ChEBI" id="CHEBI:597326"/>
    </cofactor>
</comment>
<dbReference type="SUPFAM" id="SSF53383">
    <property type="entry name" value="PLP-dependent transferases"/>
    <property type="match status" value="1"/>
</dbReference>
<keyword evidence="5" id="KW-0012">Acyltransferase</keyword>
<organism evidence="5 6">
    <name type="scientific">Fusobacterium necrogenes</name>
    <dbReference type="NCBI Taxonomy" id="858"/>
    <lineage>
        <taxon>Bacteria</taxon>
        <taxon>Fusobacteriati</taxon>
        <taxon>Fusobacteriota</taxon>
        <taxon>Fusobacteriia</taxon>
        <taxon>Fusobacteriales</taxon>
        <taxon>Fusobacteriaceae</taxon>
        <taxon>Fusobacterium</taxon>
    </lineage>
</organism>
<keyword evidence="3" id="KW-0663">Pyridoxal phosphate</keyword>
<dbReference type="AlphaFoldDB" id="A0A377GY66"/>
<dbReference type="PANTHER" id="PTHR13693:SF100">
    <property type="entry name" value="8-AMINO-7-OXONONANOATE SYNTHASE"/>
    <property type="match status" value="1"/>
</dbReference>
<dbReference type="InterPro" id="IPR015424">
    <property type="entry name" value="PyrdxlP-dep_Trfase"/>
</dbReference>
<dbReference type="Proteomes" id="UP000255328">
    <property type="component" value="Unassembled WGS sequence"/>
</dbReference>
<reference evidence="5 6" key="1">
    <citation type="submission" date="2018-06" db="EMBL/GenBank/DDBJ databases">
        <authorList>
            <consortium name="Pathogen Informatics"/>
            <person name="Doyle S."/>
        </authorList>
    </citation>
    <scope>NUCLEOTIDE SEQUENCE [LARGE SCALE GENOMIC DNA]</scope>
    <source>
        <strain evidence="5 6">NCTC10723</strain>
    </source>
</reference>
<evidence type="ECO:0000259" key="4">
    <source>
        <dbReference type="Pfam" id="PF00155"/>
    </source>
</evidence>
<dbReference type="InterPro" id="IPR015421">
    <property type="entry name" value="PyrdxlP-dep_Trfase_major"/>
</dbReference>
<dbReference type="InterPro" id="IPR004839">
    <property type="entry name" value="Aminotransferase_I/II_large"/>
</dbReference>
<dbReference type="GO" id="GO:0009102">
    <property type="term" value="P:biotin biosynthetic process"/>
    <property type="evidence" value="ECO:0007669"/>
    <property type="project" value="TreeGrafter"/>
</dbReference>
<dbReference type="Gene3D" id="3.40.640.10">
    <property type="entry name" value="Type I PLP-dependent aspartate aminotransferase-like (Major domain)"/>
    <property type="match status" value="1"/>
</dbReference>
<dbReference type="RefSeq" id="WP_115270556.1">
    <property type="nucleotide sequence ID" value="NZ_UGGU01000003.1"/>
</dbReference>
<evidence type="ECO:0000313" key="6">
    <source>
        <dbReference type="Proteomes" id="UP000255328"/>
    </source>
</evidence>
<dbReference type="Pfam" id="PF00155">
    <property type="entry name" value="Aminotran_1_2"/>
    <property type="match status" value="1"/>
</dbReference>
<evidence type="ECO:0000256" key="3">
    <source>
        <dbReference type="ARBA" id="ARBA00022898"/>
    </source>
</evidence>